<dbReference type="OrthoDB" id="9790710at2"/>
<reference evidence="1 2" key="1">
    <citation type="submission" date="2018-12" db="EMBL/GenBank/DDBJ databases">
        <title>Complete genome sequencing of Tabrizicola sp. K13M18.</title>
        <authorList>
            <person name="Bae J.-W."/>
        </authorList>
    </citation>
    <scope>NUCLEOTIDE SEQUENCE [LARGE SCALE GENOMIC DNA]</scope>
    <source>
        <strain evidence="1 2">K13M18</strain>
    </source>
</reference>
<gene>
    <name evidence="1" type="ORF">EI545_12650</name>
</gene>
<proteinExistence type="predicted"/>
<evidence type="ECO:0000313" key="2">
    <source>
        <dbReference type="Proteomes" id="UP000282002"/>
    </source>
</evidence>
<dbReference type="Pfam" id="PF13692">
    <property type="entry name" value="Glyco_trans_1_4"/>
    <property type="match status" value="1"/>
</dbReference>
<name>A0A3S8UC88_9RHOB</name>
<keyword evidence="1" id="KW-0808">Transferase</keyword>
<dbReference type="SUPFAM" id="SSF53756">
    <property type="entry name" value="UDP-Glycosyltransferase/glycogen phosphorylase"/>
    <property type="match status" value="1"/>
</dbReference>
<dbReference type="AlphaFoldDB" id="A0A3S8UC88"/>
<dbReference type="EMBL" id="CP034328">
    <property type="protein sequence ID" value="AZL61161.1"/>
    <property type="molecule type" value="Genomic_DNA"/>
</dbReference>
<dbReference type="KEGG" id="taw:EI545_12650"/>
<organism evidence="1 2">
    <name type="scientific">Tabrizicola piscis</name>
    <dbReference type="NCBI Taxonomy" id="2494374"/>
    <lineage>
        <taxon>Bacteria</taxon>
        <taxon>Pseudomonadati</taxon>
        <taxon>Pseudomonadota</taxon>
        <taxon>Alphaproteobacteria</taxon>
        <taxon>Rhodobacterales</taxon>
        <taxon>Paracoccaceae</taxon>
        <taxon>Tabrizicola</taxon>
    </lineage>
</organism>
<dbReference type="Proteomes" id="UP000282002">
    <property type="component" value="Chromosome"/>
</dbReference>
<keyword evidence="2" id="KW-1185">Reference proteome</keyword>
<evidence type="ECO:0000313" key="1">
    <source>
        <dbReference type="EMBL" id="AZL61161.1"/>
    </source>
</evidence>
<protein>
    <submittedName>
        <fullName evidence="1">Glycosyltransferase</fullName>
    </submittedName>
</protein>
<sequence length="348" mass="37308">MNDHPGPPVALTFFPDYRAANPVQSQLYDRLPPMIRPQAGALETLAATQGRGSVFHLHWEDAVLRQPGAMAEGFLDRLQAFRGRGGRVIWTIHNLAAHDPALEERLADLRSGLFALADVIHLHSLPAVAAARQRWDLPLHKVRVIAHPSYDGHYPQADRLRARAELGLEDAGMVLLLPGRIAAYKQPQALVAAFAVVARPKDRLIIAGQMEQGLAFPRPDDPRIILRTGHADVAEVAQLHAAADLVVLPYDLSLTSGSALLAATLARGVLGPDCPGLRDAFEAGRGGILYAEGGLQAALADALSEGPAVWAARGQAARSAMAGRDPSMLAAAWADLILRLALQRVGPW</sequence>
<accession>A0A3S8UC88</accession>
<dbReference type="Gene3D" id="3.40.50.2000">
    <property type="entry name" value="Glycogen Phosphorylase B"/>
    <property type="match status" value="1"/>
</dbReference>
<dbReference type="GO" id="GO:0016740">
    <property type="term" value="F:transferase activity"/>
    <property type="evidence" value="ECO:0007669"/>
    <property type="project" value="UniProtKB-KW"/>
</dbReference>